<evidence type="ECO:0000313" key="1">
    <source>
        <dbReference type="EMBL" id="PPU80698.1"/>
    </source>
</evidence>
<dbReference type="RefSeq" id="WP_010340891.1">
    <property type="nucleotide sequence ID" value="NZ_CP132343.1"/>
</dbReference>
<dbReference type="OrthoDB" id="5976079at2"/>
<sequence length="198" mass="21119">MSAHGRAGMLLALVLSGCASHVPKDAPQPTQRIDSVDQRMLETGFGAAPGAAAVQSYRMQPQEVFRMPQPLLAPTPQLPAELPRRTLAPTTVCVRVILSAQGTVERSALLNDRPDCSAGAQPEMADLLQAVQATVAQWRFVPAAICTYADPARRPAQEGRCDDAQSVQEVPVTLAYAFTFEVRQGKATVQSGRVGGAR</sequence>
<dbReference type="SUPFAM" id="SSF74653">
    <property type="entry name" value="TolA/TonB C-terminal domain"/>
    <property type="match status" value="1"/>
</dbReference>
<evidence type="ECO:0000313" key="2">
    <source>
        <dbReference type="Proteomes" id="UP000247346"/>
    </source>
</evidence>
<dbReference type="STRING" id="56458.SB85_17830"/>
<protein>
    <recommendedName>
        <fullName evidence="3">Lipoprotein</fullName>
    </recommendedName>
</protein>
<accession>A0A2P5Z091</accession>
<dbReference type="AlphaFoldDB" id="A0A2P5Z091"/>
<organism evidence="1 2">
    <name type="scientific">Xanthomonas sacchari</name>
    <dbReference type="NCBI Taxonomy" id="56458"/>
    <lineage>
        <taxon>Bacteria</taxon>
        <taxon>Pseudomonadati</taxon>
        <taxon>Pseudomonadota</taxon>
        <taxon>Gammaproteobacteria</taxon>
        <taxon>Lysobacterales</taxon>
        <taxon>Lysobacteraceae</taxon>
        <taxon>Xanthomonas</taxon>
    </lineage>
</organism>
<name>A0A2P5Z091_9XANT</name>
<dbReference type="Proteomes" id="UP000247346">
    <property type="component" value="Unassembled WGS sequence"/>
</dbReference>
<dbReference type="EMBL" id="MDEK01000018">
    <property type="protein sequence ID" value="PPU80698.1"/>
    <property type="molecule type" value="Genomic_DNA"/>
</dbReference>
<evidence type="ECO:0008006" key="3">
    <source>
        <dbReference type="Google" id="ProtNLM"/>
    </source>
</evidence>
<gene>
    <name evidence="1" type="ORF">XsacCFBP4641_17435</name>
</gene>
<proteinExistence type="predicted"/>
<comment type="caution">
    <text evidence="1">The sequence shown here is derived from an EMBL/GenBank/DDBJ whole genome shotgun (WGS) entry which is preliminary data.</text>
</comment>
<dbReference type="PROSITE" id="PS51257">
    <property type="entry name" value="PROKAR_LIPOPROTEIN"/>
    <property type="match status" value="1"/>
</dbReference>
<reference evidence="1 2" key="1">
    <citation type="submission" date="2016-08" db="EMBL/GenBank/DDBJ databases">
        <authorList>
            <person name="Seilhamer J.J."/>
        </authorList>
    </citation>
    <scope>NUCLEOTIDE SEQUENCE [LARGE SCALE GENOMIC DNA]</scope>
    <source>
        <strain evidence="1 2">CFBP4641</strain>
    </source>
</reference>
<dbReference type="GeneID" id="93878129"/>